<dbReference type="GO" id="GO:0016705">
    <property type="term" value="F:oxidoreductase activity, acting on paired donors, with incorporation or reduction of molecular oxygen"/>
    <property type="evidence" value="ECO:0007669"/>
    <property type="project" value="InterPro"/>
</dbReference>
<evidence type="ECO:0000256" key="8">
    <source>
        <dbReference type="RuleBase" id="RU000461"/>
    </source>
</evidence>
<dbReference type="GO" id="GO:0020037">
    <property type="term" value="F:heme binding"/>
    <property type="evidence" value="ECO:0007669"/>
    <property type="project" value="InterPro"/>
</dbReference>
<proteinExistence type="inferred from homology"/>
<dbReference type="PRINTS" id="PR00463">
    <property type="entry name" value="EP450I"/>
</dbReference>
<keyword evidence="4" id="KW-1133">Transmembrane helix</keyword>
<keyword evidence="5 8" id="KW-0560">Oxidoreductase</keyword>
<dbReference type="PROSITE" id="PS00086">
    <property type="entry name" value="CYTOCHROME_P450"/>
    <property type="match status" value="1"/>
</dbReference>
<comment type="similarity">
    <text evidence="8">Belongs to the cytochrome P450 family.</text>
</comment>
<keyword evidence="2" id="KW-0812">Transmembrane</keyword>
<dbReference type="GO" id="GO:0004497">
    <property type="term" value="F:monooxygenase activity"/>
    <property type="evidence" value="ECO:0007669"/>
    <property type="project" value="UniProtKB-KW"/>
</dbReference>
<dbReference type="SUPFAM" id="SSF48264">
    <property type="entry name" value="Cytochrome P450"/>
    <property type="match status" value="1"/>
</dbReference>
<dbReference type="AlphaFoldDB" id="A0A7J0ELZ8"/>
<dbReference type="Pfam" id="PF00067">
    <property type="entry name" value="p450"/>
    <property type="match status" value="1"/>
</dbReference>
<name>A0A7J0ELZ8_9ERIC</name>
<comment type="cofactor">
    <cofactor evidence="7">
        <name>heme</name>
        <dbReference type="ChEBI" id="CHEBI:30413"/>
    </cofactor>
</comment>
<gene>
    <name evidence="9" type="ORF">Acr_05g0002260</name>
</gene>
<dbReference type="Proteomes" id="UP000585474">
    <property type="component" value="Unassembled WGS sequence"/>
</dbReference>
<evidence type="ECO:0000313" key="10">
    <source>
        <dbReference type="Proteomes" id="UP000585474"/>
    </source>
</evidence>
<dbReference type="Gene3D" id="1.10.630.10">
    <property type="entry name" value="Cytochrome P450"/>
    <property type="match status" value="1"/>
</dbReference>
<reference evidence="9 10" key="1">
    <citation type="submission" date="2019-07" db="EMBL/GenBank/DDBJ databases">
        <title>De Novo Assembly of kiwifruit Actinidia rufa.</title>
        <authorList>
            <person name="Sugita-Konishi S."/>
            <person name="Sato K."/>
            <person name="Mori E."/>
            <person name="Abe Y."/>
            <person name="Kisaki G."/>
            <person name="Hamano K."/>
            <person name="Suezawa K."/>
            <person name="Otani M."/>
            <person name="Fukuda T."/>
            <person name="Manabe T."/>
            <person name="Gomi K."/>
            <person name="Tabuchi M."/>
            <person name="Akimitsu K."/>
            <person name="Kataoka I."/>
        </authorList>
    </citation>
    <scope>NUCLEOTIDE SEQUENCE [LARGE SCALE GENOMIC DNA]</scope>
    <source>
        <strain evidence="10">cv. Fuchu</strain>
    </source>
</reference>
<dbReference type="PANTHER" id="PTHR24286:SF53">
    <property type="entry name" value="BETA-AMYRIN 28-OXIDASE-LIKE"/>
    <property type="match status" value="1"/>
</dbReference>
<accession>A0A7J0ELZ8</accession>
<dbReference type="OrthoDB" id="3945418at2759"/>
<evidence type="ECO:0000256" key="1">
    <source>
        <dbReference type="ARBA" id="ARBA00004167"/>
    </source>
</evidence>
<sequence>MCTKQPWFGLVCPRNVQLDELHWIAHITHKNPQHFPNPEKFDPTRFEGNGPAPYTFVPFGAGPRMCPGNEYARLAILVFMHNVVTNFGWEKLLHNEKIVSDPIPRPTQGLPIRLYRHHKIIT</sequence>
<comment type="subcellular location">
    <subcellularLocation>
        <location evidence="1">Membrane</location>
        <topology evidence="1">Single-pass membrane protein</topology>
    </subcellularLocation>
</comment>
<dbReference type="InterPro" id="IPR002401">
    <property type="entry name" value="Cyt_P450_E_grp-I"/>
</dbReference>
<evidence type="ECO:0000256" key="7">
    <source>
        <dbReference type="PIRSR" id="PIRSR602401-1"/>
    </source>
</evidence>
<dbReference type="InterPro" id="IPR001128">
    <property type="entry name" value="Cyt_P450"/>
</dbReference>
<evidence type="ECO:0000256" key="6">
    <source>
        <dbReference type="ARBA" id="ARBA00023004"/>
    </source>
</evidence>
<evidence type="ECO:0000256" key="4">
    <source>
        <dbReference type="ARBA" id="ARBA00022989"/>
    </source>
</evidence>
<keyword evidence="8" id="KW-0503">Monooxygenase</keyword>
<keyword evidence="10" id="KW-1185">Reference proteome</keyword>
<dbReference type="InterPro" id="IPR036396">
    <property type="entry name" value="Cyt_P450_sf"/>
</dbReference>
<keyword evidence="6 7" id="KW-0408">Iron</keyword>
<dbReference type="PANTHER" id="PTHR24286">
    <property type="entry name" value="CYTOCHROME P450 26"/>
    <property type="match status" value="1"/>
</dbReference>
<dbReference type="GO" id="GO:0016020">
    <property type="term" value="C:membrane"/>
    <property type="evidence" value="ECO:0007669"/>
    <property type="project" value="UniProtKB-SubCell"/>
</dbReference>
<dbReference type="GO" id="GO:0016125">
    <property type="term" value="P:sterol metabolic process"/>
    <property type="evidence" value="ECO:0007669"/>
    <property type="project" value="TreeGrafter"/>
</dbReference>
<evidence type="ECO:0000256" key="5">
    <source>
        <dbReference type="ARBA" id="ARBA00023002"/>
    </source>
</evidence>
<protein>
    <submittedName>
        <fullName evidence="9">Cytochrome P450 superfamily protein</fullName>
    </submittedName>
</protein>
<keyword evidence="7 8" id="KW-0349">Heme</keyword>
<keyword evidence="3 7" id="KW-0479">Metal-binding</keyword>
<evidence type="ECO:0000313" key="9">
    <source>
        <dbReference type="EMBL" id="GFY86587.1"/>
    </source>
</evidence>
<dbReference type="InterPro" id="IPR017972">
    <property type="entry name" value="Cyt_P450_CS"/>
</dbReference>
<dbReference type="GO" id="GO:0005506">
    <property type="term" value="F:iron ion binding"/>
    <property type="evidence" value="ECO:0007669"/>
    <property type="project" value="InterPro"/>
</dbReference>
<evidence type="ECO:0000256" key="2">
    <source>
        <dbReference type="ARBA" id="ARBA00022692"/>
    </source>
</evidence>
<keyword evidence="4" id="KW-0472">Membrane</keyword>
<dbReference type="EMBL" id="BJWL01000005">
    <property type="protein sequence ID" value="GFY86587.1"/>
    <property type="molecule type" value="Genomic_DNA"/>
</dbReference>
<evidence type="ECO:0000256" key="3">
    <source>
        <dbReference type="ARBA" id="ARBA00022723"/>
    </source>
</evidence>
<organism evidence="9 10">
    <name type="scientific">Actinidia rufa</name>
    <dbReference type="NCBI Taxonomy" id="165716"/>
    <lineage>
        <taxon>Eukaryota</taxon>
        <taxon>Viridiplantae</taxon>
        <taxon>Streptophyta</taxon>
        <taxon>Embryophyta</taxon>
        <taxon>Tracheophyta</taxon>
        <taxon>Spermatophyta</taxon>
        <taxon>Magnoliopsida</taxon>
        <taxon>eudicotyledons</taxon>
        <taxon>Gunneridae</taxon>
        <taxon>Pentapetalae</taxon>
        <taxon>asterids</taxon>
        <taxon>Ericales</taxon>
        <taxon>Actinidiaceae</taxon>
        <taxon>Actinidia</taxon>
    </lineage>
</organism>
<feature type="binding site" description="axial binding residue" evidence="7">
    <location>
        <position position="66"/>
    </location>
    <ligand>
        <name>heme</name>
        <dbReference type="ChEBI" id="CHEBI:30413"/>
    </ligand>
    <ligandPart>
        <name>Fe</name>
        <dbReference type="ChEBI" id="CHEBI:18248"/>
    </ligandPart>
</feature>
<comment type="caution">
    <text evidence="9">The sequence shown here is derived from an EMBL/GenBank/DDBJ whole genome shotgun (WGS) entry which is preliminary data.</text>
</comment>